<keyword evidence="2" id="KW-1185">Reference proteome</keyword>
<dbReference type="PANTHER" id="PTHR10443">
    <property type="entry name" value="MICROSOMAL DIPEPTIDASE"/>
    <property type="match status" value="1"/>
</dbReference>
<proteinExistence type="predicted"/>
<dbReference type="InterPro" id="IPR032466">
    <property type="entry name" value="Metal_Hydrolase"/>
</dbReference>
<dbReference type="AlphaFoldDB" id="A0A917SEY9"/>
<dbReference type="Gene3D" id="3.20.20.140">
    <property type="entry name" value="Metal-dependent hydrolases"/>
    <property type="match status" value="1"/>
</dbReference>
<accession>A0A917SEY9</accession>
<gene>
    <name evidence="1" type="ORF">GCM10011575_35100</name>
</gene>
<dbReference type="GO" id="GO:0006508">
    <property type="term" value="P:proteolysis"/>
    <property type="evidence" value="ECO:0007669"/>
    <property type="project" value="InterPro"/>
</dbReference>
<dbReference type="InterPro" id="IPR008257">
    <property type="entry name" value="Pept_M19"/>
</dbReference>
<dbReference type="PROSITE" id="PS51365">
    <property type="entry name" value="RENAL_DIPEPTIDASE_2"/>
    <property type="match status" value="1"/>
</dbReference>
<dbReference type="RefSeq" id="WP_229670229.1">
    <property type="nucleotide sequence ID" value="NZ_BMMZ01000009.1"/>
</dbReference>
<dbReference type="Pfam" id="PF01244">
    <property type="entry name" value="Peptidase_M19"/>
    <property type="match status" value="1"/>
</dbReference>
<reference evidence="1" key="2">
    <citation type="submission" date="2020-09" db="EMBL/GenBank/DDBJ databases">
        <authorList>
            <person name="Sun Q."/>
            <person name="Zhou Y."/>
        </authorList>
    </citation>
    <scope>NUCLEOTIDE SEQUENCE</scope>
    <source>
        <strain evidence="1">CGMCC 4.7306</strain>
    </source>
</reference>
<organism evidence="1 2">
    <name type="scientific">Microlunatus endophyticus</name>
    <dbReference type="NCBI Taxonomy" id="1716077"/>
    <lineage>
        <taxon>Bacteria</taxon>
        <taxon>Bacillati</taxon>
        <taxon>Actinomycetota</taxon>
        <taxon>Actinomycetes</taxon>
        <taxon>Propionibacteriales</taxon>
        <taxon>Propionibacteriaceae</taxon>
        <taxon>Microlunatus</taxon>
    </lineage>
</organism>
<dbReference type="SUPFAM" id="SSF51556">
    <property type="entry name" value="Metallo-dependent hydrolases"/>
    <property type="match status" value="1"/>
</dbReference>
<dbReference type="GO" id="GO:0070573">
    <property type="term" value="F:metallodipeptidase activity"/>
    <property type="evidence" value="ECO:0007669"/>
    <property type="project" value="InterPro"/>
</dbReference>
<dbReference type="Proteomes" id="UP000613840">
    <property type="component" value="Unassembled WGS sequence"/>
</dbReference>
<reference evidence="1" key="1">
    <citation type="journal article" date="2014" name="Int. J. Syst. Evol. Microbiol.">
        <title>Complete genome sequence of Corynebacterium casei LMG S-19264T (=DSM 44701T), isolated from a smear-ripened cheese.</title>
        <authorList>
            <consortium name="US DOE Joint Genome Institute (JGI-PGF)"/>
            <person name="Walter F."/>
            <person name="Albersmeier A."/>
            <person name="Kalinowski J."/>
            <person name="Ruckert C."/>
        </authorList>
    </citation>
    <scope>NUCLEOTIDE SEQUENCE</scope>
    <source>
        <strain evidence="1">CGMCC 4.7306</strain>
    </source>
</reference>
<dbReference type="PANTHER" id="PTHR10443:SF12">
    <property type="entry name" value="DIPEPTIDASE"/>
    <property type="match status" value="1"/>
</dbReference>
<evidence type="ECO:0000313" key="1">
    <source>
        <dbReference type="EMBL" id="GGL73708.1"/>
    </source>
</evidence>
<protein>
    <submittedName>
        <fullName evidence="1">Peptidase</fullName>
    </submittedName>
</protein>
<dbReference type="EMBL" id="BMMZ01000009">
    <property type="protein sequence ID" value="GGL73708.1"/>
    <property type="molecule type" value="Genomic_DNA"/>
</dbReference>
<evidence type="ECO:0000313" key="2">
    <source>
        <dbReference type="Proteomes" id="UP000613840"/>
    </source>
</evidence>
<name>A0A917SEY9_9ACTN</name>
<sequence>MNLKSSMSYEGYTAYSYLRAGEDYQDFERVAEIARVPVYHDESLSDLQRQRAKQLIDQSIVISLHDHVQVSPADISQQPGYLRQGRGFTGYEGLARSGMTAVFDNGVFSAPFSSANGWRLDDTVHDLGMRLCDIDHQNFIIPGKTTEDIRRAHANGQLAMFSGLEAATVIGNELDRLEVLFGLGVRMMGVAYSNSNQLGCGLGERLDSGLTMFGEAAIRRMNRVGMVIDVSHSGDRTALETINLSSAPVVMSHCGSREVWPSARMKPDAIIQECASRGGMIGIEAAPHSTPSTQHPRHCLDSAMDHFEHLVDVVGIDHVGFGPDTLFGDHAGFHRRGGSSSTSGQLQGDYPRVDYVDGLENPGENFWNIAGWLVSHGYSDDEIRKVIGGNVLTVLDAIWA</sequence>
<comment type="caution">
    <text evidence="1">The sequence shown here is derived from an EMBL/GenBank/DDBJ whole genome shotgun (WGS) entry which is preliminary data.</text>
</comment>